<evidence type="ECO:0000256" key="1">
    <source>
        <dbReference type="ARBA" id="ARBA00001973"/>
    </source>
</evidence>
<name>A0A9P4KJM5_9PLEO</name>
<comment type="subcellular location">
    <subcellularLocation>
        <location evidence="2 5">Secreted</location>
    </subcellularLocation>
</comment>
<proteinExistence type="predicted"/>
<protein>
    <recommendedName>
        <fullName evidence="5">AA9 family lytic polysaccharide monooxygenase</fullName>
        <ecNumber evidence="5">1.14.99.56</ecNumber>
    </recommendedName>
    <alternativeName>
        <fullName evidence="5">Endo-beta-1,4-glucanase</fullName>
    </alternativeName>
    <alternativeName>
        <fullName evidence="5">Glycosyl hydrolase 61 family protein</fullName>
    </alternativeName>
</protein>
<keyword evidence="4 5" id="KW-1015">Disulfide bond</keyword>
<keyword evidence="6" id="KW-0732">Signal</keyword>
<dbReference type="EMBL" id="ML986586">
    <property type="protein sequence ID" value="KAF2268534.1"/>
    <property type="molecule type" value="Genomic_DNA"/>
</dbReference>
<dbReference type="CDD" id="cd21175">
    <property type="entry name" value="LPMO_AA9"/>
    <property type="match status" value="1"/>
</dbReference>
<keyword evidence="5" id="KW-0119">Carbohydrate metabolism</keyword>
<dbReference type="Proteomes" id="UP000800093">
    <property type="component" value="Unassembled WGS sequence"/>
</dbReference>
<keyword evidence="5" id="KW-0136">Cellulose degradation</keyword>
<gene>
    <name evidence="8" type="ORF">CC78DRAFT_613236</name>
</gene>
<evidence type="ECO:0000256" key="5">
    <source>
        <dbReference type="RuleBase" id="RU368122"/>
    </source>
</evidence>
<keyword evidence="9" id="KW-1185">Reference proteome</keyword>
<evidence type="ECO:0000313" key="8">
    <source>
        <dbReference type="EMBL" id="KAF2268534.1"/>
    </source>
</evidence>
<evidence type="ECO:0000256" key="3">
    <source>
        <dbReference type="ARBA" id="ARBA00022525"/>
    </source>
</evidence>
<comment type="catalytic activity">
    <reaction evidence="5">
        <text>[(1-&gt;4)-beta-D-glucosyl]n+m + reduced acceptor + O2 = 4-dehydro-beta-D-glucosyl-[(1-&gt;4)-beta-D-glucosyl]n-1 + [(1-&gt;4)-beta-D-glucosyl]m + acceptor + H2O.</text>
        <dbReference type="EC" id="1.14.99.56"/>
    </reaction>
</comment>
<keyword evidence="3 5" id="KW-0964">Secreted</keyword>
<feature type="signal peptide" evidence="6">
    <location>
        <begin position="1"/>
        <end position="20"/>
    </location>
</feature>
<evidence type="ECO:0000256" key="4">
    <source>
        <dbReference type="ARBA" id="ARBA00023157"/>
    </source>
</evidence>
<evidence type="ECO:0000256" key="6">
    <source>
        <dbReference type="SAM" id="SignalP"/>
    </source>
</evidence>
<sequence>MKTLVAASLLLATLAEVAQGHYTFQYLTVNGVKGAKYQNVRTNTNRYNPVTALDSNDLRCNAGASSNGGNTTTVAVAAGSTVAFTADVIVYHHGPVTFYMTKVADAVAADGSTDWFKIKEIGPEFNDGQAQWDMSFSYSAQIPSCISPGEYLLRIEHLAIHNPDGVPEFYIACAQVKVTGGGSGSPVPTVKIPGHVKSTDPGYTVNIWDNFHSYTIPGPKVATC</sequence>
<organism evidence="8 9">
    <name type="scientific">Lojkania enalia</name>
    <dbReference type="NCBI Taxonomy" id="147567"/>
    <lineage>
        <taxon>Eukaryota</taxon>
        <taxon>Fungi</taxon>
        <taxon>Dikarya</taxon>
        <taxon>Ascomycota</taxon>
        <taxon>Pezizomycotina</taxon>
        <taxon>Dothideomycetes</taxon>
        <taxon>Pleosporomycetidae</taxon>
        <taxon>Pleosporales</taxon>
        <taxon>Pleosporales incertae sedis</taxon>
        <taxon>Lojkania</taxon>
    </lineage>
</organism>
<dbReference type="InterPro" id="IPR049892">
    <property type="entry name" value="AA9"/>
</dbReference>
<evidence type="ECO:0000313" key="9">
    <source>
        <dbReference type="Proteomes" id="UP000800093"/>
    </source>
</evidence>
<accession>A0A9P4KJM5</accession>
<dbReference type="AlphaFoldDB" id="A0A9P4KJM5"/>
<evidence type="ECO:0000256" key="2">
    <source>
        <dbReference type="ARBA" id="ARBA00004613"/>
    </source>
</evidence>
<feature type="domain" description="Auxiliary Activity family 9 catalytic" evidence="7">
    <location>
        <begin position="21"/>
        <end position="211"/>
    </location>
</feature>
<dbReference type="GO" id="GO:0030245">
    <property type="term" value="P:cellulose catabolic process"/>
    <property type="evidence" value="ECO:0007669"/>
    <property type="project" value="UniProtKB-UniRule"/>
</dbReference>
<dbReference type="PANTHER" id="PTHR33353">
    <property type="entry name" value="PUTATIVE (AFU_ORTHOLOGUE AFUA_1G12560)-RELATED"/>
    <property type="match status" value="1"/>
</dbReference>
<comment type="caution">
    <text evidence="8">The sequence shown here is derived from an EMBL/GenBank/DDBJ whole genome shotgun (WGS) entry which is preliminary data.</text>
</comment>
<dbReference type="GO" id="GO:0030248">
    <property type="term" value="F:cellulose binding"/>
    <property type="evidence" value="ECO:0007669"/>
    <property type="project" value="UniProtKB-UniRule"/>
</dbReference>
<dbReference type="PANTHER" id="PTHR33353:SF11">
    <property type="entry name" value="GLYCOSYLHYDROLASE FAMILY 61-7 PROTEIN"/>
    <property type="match status" value="1"/>
</dbReference>
<dbReference type="Pfam" id="PF03443">
    <property type="entry name" value="AA9"/>
    <property type="match status" value="1"/>
</dbReference>
<reference evidence="9" key="1">
    <citation type="journal article" date="2020" name="Stud. Mycol.">
        <title>101 Dothideomycetes genomes: A test case for predicting lifestyles and emergence of pathogens.</title>
        <authorList>
            <person name="Haridas S."/>
            <person name="Albert R."/>
            <person name="Binder M."/>
            <person name="Bloem J."/>
            <person name="LaButti K."/>
            <person name="Salamov A."/>
            <person name="Andreopoulos B."/>
            <person name="Baker S."/>
            <person name="Barry K."/>
            <person name="Bills G."/>
            <person name="Bluhm B."/>
            <person name="Cannon C."/>
            <person name="Castanera R."/>
            <person name="Culley D."/>
            <person name="Daum C."/>
            <person name="Ezra D."/>
            <person name="Gonzalez J."/>
            <person name="Henrissat B."/>
            <person name="Kuo A."/>
            <person name="Liang C."/>
            <person name="Lipzen A."/>
            <person name="Lutzoni F."/>
            <person name="Magnuson J."/>
            <person name="Mondo S."/>
            <person name="Nolan M."/>
            <person name="Ohm R."/>
            <person name="Pangilinan J."/>
            <person name="Park H.-J."/>
            <person name="Ramirez L."/>
            <person name="Alfaro M."/>
            <person name="Sun H."/>
            <person name="Tritt A."/>
            <person name="Yoshinaga Y."/>
            <person name="Zwiers L.-H."/>
            <person name="Turgeon B."/>
            <person name="Goodwin S."/>
            <person name="Spatafora J."/>
            <person name="Crous P."/>
            <person name="Grigoriev I."/>
        </authorList>
    </citation>
    <scope>NUCLEOTIDE SEQUENCE [LARGE SCALE GENOMIC DNA]</scope>
    <source>
        <strain evidence="9">CBS 304.66</strain>
    </source>
</reference>
<comment type="cofactor">
    <cofactor evidence="1">
        <name>Cu(2+)</name>
        <dbReference type="ChEBI" id="CHEBI:29036"/>
    </cofactor>
</comment>
<dbReference type="GO" id="GO:0005576">
    <property type="term" value="C:extracellular region"/>
    <property type="evidence" value="ECO:0007669"/>
    <property type="project" value="UniProtKB-SubCell"/>
</dbReference>
<feature type="chain" id="PRO_5040144704" description="AA9 family lytic polysaccharide monooxygenase" evidence="6">
    <location>
        <begin position="21"/>
        <end position="224"/>
    </location>
</feature>
<dbReference type="Gene3D" id="2.70.50.70">
    <property type="match status" value="1"/>
</dbReference>
<comment type="domain">
    <text evidence="5">Has a modular structure: an endo-beta-1,4-glucanase catalytic module at the N-terminus, a linker rich in serines and threonines, and a C-terminal carbohydrate-binding module (CBM).</text>
</comment>
<dbReference type="InterPro" id="IPR005103">
    <property type="entry name" value="AA9_LPMO"/>
</dbReference>
<dbReference type="OrthoDB" id="6038816at2759"/>
<keyword evidence="5" id="KW-0624">Polysaccharide degradation</keyword>
<dbReference type="GO" id="GO:0008810">
    <property type="term" value="F:cellulase activity"/>
    <property type="evidence" value="ECO:0007669"/>
    <property type="project" value="UniProtKB-UniRule"/>
</dbReference>
<dbReference type="EC" id="1.14.99.56" evidence="5"/>
<comment type="function">
    <text evidence="5">Lytic polysaccharide monooxygenase (LMPO) that depolymerizes crystalline and amorphous polysaccharides via the oxidation of scissile alpha- or beta-(1-4)-glycosidic bonds, yielding C1 and/or C4 oxidation products. Catalysis by LPMOs requires the reduction of the active-site copper from Cu(II) to Cu(I) by a reducing agent and H(2)O(2) or O(2) as a cosubstrate.</text>
</comment>
<evidence type="ECO:0000259" key="7">
    <source>
        <dbReference type="Pfam" id="PF03443"/>
    </source>
</evidence>